<dbReference type="Proteomes" id="UP001396334">
    <property type="component" value="Unassembled WGS sequence"/>
</dbReference>
<sequence>MEAARILQHQSDALSDHALVSALRQLLSHDWDLEFKHIHCSTNGVADGLACLTCGAPVGAWNFRKPPTEVAAALLKDLHDLV</sequence>
<dbReference type="EMBL" id="JBBPBN010000012">
    <property type="protein sequence ID" value="KAK9027642.1"/>
    <property type="molecule type" value="Genomic_DNA"/>
</dbReference>
<comment type="caution">
    <text evidence="1">The sequence shown here is derived from an EMBL/GenBank/DDBJ whole genome shotgun (WGS) entry which is preliminary data.</text>
</comment>
<proteinExistence type="predicted"/>
<reference evidence="1 2" key="1">
    <citation type="journal article" date="2024" name="G3 (Bethesda)">
        <title>Genome assembly of Hibiscus sabdariffa L. provides insights into metabolisms of medicinal natural products.</title>
        <authorList>
            <person name="Kim T."/>
        </authorList>
    </citation>
    <scope>NUCLEOTIDE SEQUENCE [LARGE SCALE GENOMIC DNA]</scope>
    <source>
        <strain evidence="1">TK-2024</strain>
        <tissue evidence="1">Old leaves</tissue>
    </source>
</reference>
<keyword evidence="2" id="KW-1185">Reference proteome</keyword>
<gene>
    <name evidence="1" type="ORF">V6N11_067467</name>
</gene>
<protein>
    <recommendedName>
        <fullName evidence="3">RNase H type-1 domain-containing protein</fullName>
    </recommendedName>
</protein>
<evidence type="ECO:0000313" key="2">
    <source>
        <dbReference type="Proteomes" id="UP001396334"/>
    </source>
</evidence>
<evidence type="ECO:0008006" key="3">
    <source>
        <dbReference type="Google" id="ProtNLM"/>
    </source>
</evidence>
<organism evidence="1 2">
    <name type="scientific">Hibiscus sabdariffa</name>
    <name type="common">roselle</name>
    <dbReference type="NCBI Taxonomy" id="183260"/>
    <lineage>
        <taxon>Eukaryota</taxon>
        <taxon>Viridiplantae</taxon>
        <taxon>Streptophyta</taxon>
        <taxon>Embryophyta</taxon>
        <taxon>Tracheophyta</taxon>
        <taxon>Spermatophyta</taxon>
        <taxon>Magnoliopsida</taxon>
        <taxon>eudicotyledons</taxon>
        <taxon>Gunneridae</taxon>
        <taxon>Pentapetalae</taxon>
        <taxon>rosids</taxon>
        <taxon>malvids</taxon>
        <taxon>Malvales</taxon>
        <taxon>Malvaceae</taxon>
        <taxon>Malvoideae</taxon>
        <taxon>Hibiscus</taxon>
    </lineage>
</organism>
<name>A0ABR2SQV4_9ROSI</name>
<accession>A0ABR2SQV4</accession>
<evidence type="ECO:0000313" key="1">
    <source>
        <dbReference type="EMBL" id="KAK9027642.1"/>
    </source>
</evidence>